<organism evidence="2">
    <name type="scientific">Schistosoma haematobium</name>
    <name type="common">Blood fluke</name>
    <dbReference type="NCBI Taxonomy" id="6185"/>
    <lineage>
        <taxon>Eukaryota</taxon>
        <taxon>Metazoa</taxon>
        <taxon>Spiralia</taxon>
        <taxon>Lophotrochozoa</taxon>
        <taxon>Platyhelminthes</taxon>
        <taxon>Trematoda</taxon>
        <taxon>Digenea</taxon>
        <taxon>Strigeidida</taxon>
        <taxon>Schistosomatoidea</taxon>
        <taxon>Schistosomatidae</taxon>
        <taxon>Schistosoma</taxon>
    </lineage>
</organism>
<evidence type="ECO:0000256" key="1">
    <source>
        <dbReference type="SAM" id="Phobius"/>
    </source>
</evidence>
<keyword evidence="1" id="KW-0472">Membrane</keyword>
<dbReference type="EMBL" id="KL250675">
    <property type="protein sequence ID" value="KGB35333.1"/>
    <property type="molecule type" value="Genomic_DNA"/>
</dbReference>
<feature type="transmembrane region" description="Helical" evidence="1">
    <location>
        <begin position="12"/>
        <end position="31"/>
    </location>
</feature>
<name>A0A095C198_SCHHA</name>
<evidence type="ECO:0000313" key="2">
    <source>
        <dbReference type="EMBL" id="KGB35333.1"/>
    </source>
</evidence>
<reference evidence="2" key="1">
    <citation type="journal article" date="2012" name="Nat. Genet.">
        <title>Whole-genome sequence of Schistosoma haematobium.</title>
        <authorList>
            <person name="Young N.D."/>
            <person name="Jex A.R."/>
            <person name="Li B."/>
            <person name="Liu S."/>
            <person name="Yang L."/>
            <person name="Xiong Z."/>
            <person name="Li Y."/>
            <person name="Cantacessi C."/>
            <person name="Hall R.S."/>
            <person name="Xu X."/>
            <person name="Chen F."/>
            <person name="Wu X."/>
            <person name="Zerlotini A."/>
            <person name="Oliveira G."/>
            <person name="Hofmann A."/>
            <person name="Zhang G."/>
            <person name="Fang X."/>
            <person name="Kang Y."/>
            <person name="Campbell B.E."/>
            <person name="Loukas A."/>
            <person name="Ranganathan S."/>
            <person name="Rollinson D."/>
            <person name="Rinaldi G."/>
            <person name="Brindley P.J."/>
            <person name="Yang H."/>
            <person name="Wang J."/>
            <person name="Wang J."/>
            <person name="Gasser R.B."/>
        </authorList>
    </citation>
    <scope>NUCLEOTIDE SEQUENCE [LARGE SCALE GENOMIC DNA]</scope>
</reference>
<keyword evidence="1" id="KW-0812">Transmembrane</keyword>
<keyword evidence="1" id="KW-1133">Transmembrane helix</keyword>
<dbReference type="STRING" id="6185.A0A095C198"/>
<sequence length="83" mass="9342">MLTSLLFKAPILFAIIYVLITLFLVIFAFVAAPTESLLGVAIICTGIPVYIIGCVWKNKPKSFQRKFGKSLILYVIILFKLYI</sequence>
<gene>
    <name evidence="2" type="ORF">MS3_03570</name>
</gene>
<accession>A0A095C198</accession>
<feature type="transmembrane region" description="Helical" evidence="1">
    <location>
        <begin position="37"/>
        <end position="55"/>
    </location>
</feature>
<protein>
    <submittedName>
        <fullName evidence="2">Large neutral amino acids transporter small subunit 2</fullName>
    </submittedName>
</protein>
<proteinExistence type="predicted"/>
<dbReference type="AlphaFoldDB" id="A0A095C198"/>